<feature type="domain" description="Reverse transcriptase" evidence="1">
    <location>
        <begin position="1"/>
        <end position="103"/>
    </location>
</feature>
<evidence type="ECO:0000259" key="1">
    <source>
        <dbReference type="PROSITE" id="PS50878"/>
    </source>
</evidence>
<gene>
    <name evidence="2" type="ORF">PXEA_LOCUS36379</name>
</gene>
<dbReference type="PANTHER" id="PTHR21301:SF10">
    <property type="entry name" value="REVERSE TRANSCRIPTASE DOMAIN-CONTAINING PROTEIN"/>
    <property type="match status" value="1"/>
</dbReference>
<comment type="caution">
    <text evidence="2">The sequence shown here is derived from an EMBL/GenBank/DDBJ whole genome shotgun (WGS) entry which is preliminary data.</text>
</comment>
<accession>A0A3S5C8V6</accession>
<dbReference type="Proteomes" id="UP000784294">
    <property type="component" value="Unassembled WGS sequence"/>
</dbReference>
<evidence type="ECO:0000313" key="3">
    <source>
        <dbReference type="Proteomes" id="UP000784294"/>
    </source>
</evidence>
<keyword evidence="3" id="KW-1185">Reference proteome</keyword>
<evidence type="ECO:0000313" key="2">
    <source>
        <dbReference type="EMBL" id="VEL42939.1"/>
    </source>
</evidence>
<name>A0A3S5C8V6_9PLAT</name>
<sequence length="103" mass="12010">MYTNISGKKVVSALLEILEREEDIPEAERIWKESLTRLINLTVRTIYFTFNGSIYEQIFGLPMGSPLSPLLENAHMDKLGKFNIEPNQSKQYHNICGLWYCWL</sequence>
<proteinExistence type="predicted"/>
<dbReference type="PANTHER" id="PTHR21301">
    <property type="entry name" value="REVERSE TRANSCRIPTASE"/>
    <property type="match status" value="1"/>
</dbReference>
<dbReference type="PROSITE" id="PS50878">
    <property type="entry name" value="RT_POL"/>
    <property type="match status" value="1"/>
</dbReference>
<dbReference type="AlphaFoldDB" id="A0A3S5C8V6"/>
<dbReference type="OrthoDB" id="10058657at2759"/>
<protein>
    <recommendedName>
        <fullName evidence="1">Reverse transcriptase domain-containing protein</fullName>
    </recommendedName>
</protein>
<dbReference type="EMBL" id="CAAALY010277755">
    <property type="protein sequence ID" value="VEL42939.1"/>
    <property type="molecule type" value="Genomic_DNA"/>
</dbReference>
<reference evidence="2" key="1">
    <citation type="submission" date="2018-11" db="EMBL/GenBank/DDBJ databases">
        <authorList>
            <consortium name="Pathogen Informatics"/>
        </authorList>
    </citation>
    <scope>NUCLEOTIDE SEQUENCE</scope>
</reference>
<dbReference type="InterPro" id="IPR000477">
    <property type="entry name" value="RT_dom"/>
</dbReference>
<organism evidence="2 3">
    <name type="scientific">Protopolystoma xenopodis</name>
    <dbReference type="NCBI Taxonomy" id="117903"/>
    <lineage>
        <taxon>Eukaryota</taxon>
        <taxon>Metazoa</taxon>
        <taxon>Spiralia</taxon>
        <taxon>Lophotrochozoa</taxon>
        <taxon>Platyhelminthes</taxon>
        <taxon>Monogenea</taxon>
        <taxon>Polyopisthocotylea</taxon>
        <taxon>Polystomatidea</taxon>
        <taxon>Polystomatidae</taxon>
        <taxon>Protopolystoma</taxon>
    </lineage>
</organism>